<evidence type="ECO:0000313" key="3">
    <source>
        <dbReference type="Proteomes" id="UP000607559"/>
    </source>
</evidence>
<feature type="transmembrane region" description="Helical" evidence="1">
    <location>
        <begin position="33"/>
        <end position="50"/>
    </location>
</feature>
<name>A0A8J2U8P9_9BACT</name>
<dbReference type="Proteomes" id="UP000607559">
    <property type="component" value="Unassembled WGS sequence"/>
</dbReference>
<organism evidence="2 3">
    <name type="scientific">Puia dinghuensis</name>
    <dbReference type="NCBI Taxonomy" id="1792502"/>
    <lineage>
        <taxon>Bacteria</taxon>
        <taxon>Pseudomonadati</taxon>
        <taxon>Bacteroidota</taxon>
        <taxon>Chitinophagia</taxon>
        <taxon>Chitinophagales</taxon>
        <taxon>Chitinophagaceae</taxon>
        <taxon>Puia</taxon>
    </lineage>
</organism>
<reference evidence="2" key="1">
    <citation type="journal article" date="2014" name="Int. J. Syst. Evol. Microbiol.">
        <title>Complete genome sequence of Corynebacterium casei LMG S-19264T (=DSM 44701T), isolated from a smear-ripened cheese.</title>
        <authorList>
            <consortium name="US DOE Joint Genome Institute (JGI-PGF)"/>
            <person name="Walter F."/>
            <person name="Albersmeier A."/>
            <person name="Kalinowski J."/>
            <person name="Ruckert C."/>
        </authorList>
    </citation>
    <scope>NUCLEOTIDE SEQUENCE</scope>
    <source>
        <strain evidence="2">CGMCC 1.15448</strain>
    </source>
</reference>
<dbReference type="EMBL" id="BMJC01000001">
    <property type="protein sequence ID" value="GGA86900.1"/>
    <property type="molecule type" value="Genomic_DNA"/>
</dbReference>
<keyword evidence="3" id="KW-1185">Reference proteome</keyword>
<proteinExistence type="predicted"/>
<protein>
    <submittedName>
        <fullName evidence="2">Uncharacterized protein</fullName>
    </submittedName>
</protein>
<gene>
    <name evidence="2" type="ORF">GCM10011511_07480</name>
</gene>
<comment type="caution">
    <text evidence="2">The sequence shown here is derived from an EMBL/GenBank/DDBJ whole genome shotgun (WGS) entry which is preliminary data.</text>
</comment>
<dbReference type="RefSeq" id="WP_188928691.1">
    <property type="nucleotide sequence ID" value="NZ_BMJC01000001.1"/>
</dbReference>
<feature type="transmembrane region" description="Helical" evidence="1">
    <location>
        <begin position="7"/>
        <end position="27"/>
    </location>
</feature>
<accession>A0A8J2U8P9</accession>
<sequence length="170" mass="18975">MSKFIRLMLFIGIIVIAYGFLCRPLHVDFFWESDTFGWVVFIIGLALLLVKRIKVKRETGRKAIGEKIGVGLSLLAIVLIVIINIVMNNSDAVRTAKNYILTNDSLKREMGDIRGFGFTYSGGMEVSSDQGGEEGSADISLIVKGSKKFRDLEVYVVKEKGGDWKVENIH</sequence>
<keyword evidence="1" id="KW-0472">Membrane</keyword>
<evidence type="ECO:0000313" key="2">
    <source>
        <dbReference type="EMBL" id="GGA86900.1"/>
    </source>
</evidence>
<evidence type="ECO:0000256" key="1">
    <source>
        <dbReference type="SAM" id="Phobius"/>
    </source>
</evidence>
<keyword evidence="1" id="KW-1133">Transmembrane helix</keyword>
<keyword evidence="1" id="KW-0812">Transmembrane</keyword>
<reference evidence="2" key="2">
    <citation type="submission" date="2020-09" db="EMBL/GenBank/DDBJ databases">
        <authorList>
            <person name="Sun Q."/>
            <person name="Zhou Y."/>
        </authorList>
    </citation>
    <scope>NUCLEOTIDE SEQUENCE</scope>
    <source>
        <strain evidence="2">CGMCC 1.15448</strain>
    </source>
</reference>
<dbReference type="AlphaFoldDB" id="A0A8J2U8P9"/>
<feature type="transmembrane region" description="Helical" evidence="1">
    <location>
        <begin position="70"/>
        <end position="87"/>
    </location>
</feature>